<evidence type="ECO:0000256" key="2">
    <source>
        <dbReference type="ARBA" id="ARBA00022737"/>
    </source>
</evidence>
<organism evidence="8 9">
    <name type="scientific">Anthostomella pinea</name>
    <dbReference type="NCBI Taxonomy" id="933095"/>
    <lineage>
        <taxon>Eukaryota</taxon>
        <taxon>Fungi</taxon>
        <taxon>Dikarya</taxon>
        <taxon>Ascomycota</taxon>
        <taxon>Pezizomycotina</taxon>
        <taxon>Sordariomycetes</taxon>
        <taxon>Xylariomycetidae</taxon>
        <taxon>Xylariales</taxon>
        <taxon>Xylariaceae</taxon>
        <taxon>Anthostomella</taxon>
    </lineage>
</organism>
<accession>A0AAI8VED3</accession>
<dbReference type="GO" id="GO:0046872">
    <property type="term" value="F:metal ion binding"/>
    <property type="evidence" value="ECO:0007669"/>
    <property type="project" value="UniProtKB-KW"/>
</dbReference>
<gene>
    <name evidence="8" type="ORF">KHLLAP_LOCUS3577</name>
</gene>
<evidence type="ECO:0000256" key="4">
    <source>
        <dbReference type="ARBA" id="ARBA00023038"/>
    </source>
</evidence>
<dbReference type="CDD" id="cd08368">
    <property type="entry name" value="LIM"/>
    <property type="match status" value="1"/>
</dbReference>
<dbReference type="InterPro" id="IPR001781">
    <property type="entry name" value="Znf_LIM"/>
</dbReference>
<dbReference type="Proteomes" id="UP001295740">
    <property type="component" value="Unassembled WGS sequence"/>
</dbReference>
<feature type="compositionally biased region" description="Polar residues" evidence="6">
    <location>
        <begin position="48"/>
        <end position="79"/>
    </location>
</feature>
<feature type="compositionally biased region" description="Low complexity" evidence="6">
    <location>
        <begin position="333"/>
        <end position="350"/>
    </location>
</feature>
<evidence type="ECO:0000256" key="6">
    <source>
        <dbReference type="SAM" id="MobiDB-lite"/>
    </source>
</evidence>
<dbReference type="Gene3D" id="2.10.110.10">
    <property type="entry name" value="Cysteine Rich Protein"/>
    <property type="match status" value="2"/>
</dbReference>
<feature type="region of interest" description="Disordered" evidence="6">
    <location>
        <begin position="461"/>
        <end position="492"/>
    </location>
</feature>
<comment type="caution">
    <text evidence="8">The sequence shown here is derived from an EMBL/GenBank/DDBJ whole genome shotgun (WGS) entry which is preliminary data.</text>
</comment>
<feature type="region of interest" description="Disordered" evidence="6">
    <location>
        <begin position="42"/>
        <end position="130"/>
    </location>
</feature>
<keyword evidence="3 5" id="KW-0862">Zinc</keyword>
<dbReference type="AlphaFoldDB" id="A0AAI8VED3"/>
<feature type="compositionally biased region" description="Basic and acidic residues" evidence="6">
    <location>
        <begin position="230"/>
        <end position="244"/>
    </location>
</feature>
<keyword evidence="9" id="KW-1185">Reference proteome</keyword>
<feature type="region of interest" description="Disordered" evidence="6">
    <location>
        <begin position="1"/>
        <end position="25"/>
    </location>
</feature>
<dbReference type="SUPFAM" id="SSF57716">
    <property type="entry name" value="Glucocorticoid receptor-like (DNA-binding domain)"/>
    <property type="match status" value="1"/>
</dbReference>
<keyword evidence="2" id="KW-0677">Repeat</keyword>
<feature type="compositionally biased region" description="Polar residues" evidence="6">
    <location>
        <begin position="478"/>
        <end position="488"/>
    </location>
</feature>
<name>A0AAI8VED3_9PEZI</name>
<sequence>MMGDHLCSGEDAAPEQPPMPDLLSGAFSSLKQNVLDKFSRAPPAVDTSAANRTFARQDQLTPVSASTGSQTISPKTPTNGRPDVGATEDDYFTPAIAGSPRRPGGYGEFSAEPESYDVDATYGTSPNKQAQSLLTRMNSIAPGPFEISRRPGAKNAFARTSSRDETVDSGDDSLRVGSYTDRPGTAASGSSVNSASIAPPRIPRNNGYGGFGPPQREGEDYDPQPLGLGKRSETFPDRLLKSSNEEYDDAPARMPSAPGPRPDRLRRPSSKASERMTMTSERSKRPSFGLRDTSRPPPPRKSLMRPPTRDGSGNLSVNLADEFGVANPYHAPSVSQSSSNSGFSQTSQPSHPSSNTSPARSTGSRVGRRQPSDTAGFDALMDDLQNSMDAMLPLTPTAPSAPEKEIETLKTGNRRGPPESLRLDPAVQGGADTLLGSPFKIPEKSPLRSPEMLDLLAGRSDPAVLGGRSLSPPRGSHNRQPSRNQRSRGNCKACKEPITGKSISSADGRLTGRYHKACFVCTTCREPFSSSTFYVHDDKPYCEQHYHKLNGSLCGSCNKGIEGQYLEDEAPQKYHPGCFRCGDCGVVLRDGYFDVNGKAYCERDAWKRMQAQQTQAPAPTQKPIPSIHIPQPRPSVREPPPRGLPSNPASKVGSLNRPFGLPTGNRLAPGQALRRGGLSPTSPPLPRMEKRMTRLGMM</sequence>
<dbReference type="SMART" id="SM00132">
    <property type="entry name" value="LIM"/>
    <property type="match status" value="2"/>
</dbReference>
<dbReference type="GO" id="GO:0003712">
    <property type="term" value="F:transcription coregulator activity"/>
    <property type="evidence" value="ECO:0007669"/>
    <property type="project" value="TreeGrafter"/>
</dbReference>
<feature type="compositionally biased region" description="Polar residues" evidence="6">
    <location>
        <begin position="187"/>
        <end position="196"/>
    </location>
</feature>
<reference evidence="8" key="1">
    <citation type="submission" date="2023-10" db="EMBL/GenBank/DDBJ databases">
        <authorList>
            <person name="Hackl T."/>
        </authorList>
    </citation>
    <scope>NUCLEOTIDE SEQUENCE</scope>
</reference>
<dbReference type="CDD" id="cd09397">
    <property type="entry name" value="LIM1_UF1"/>
    <property type="match status" value="1"/>
</dbReference>
<dbReference type="PANTHER" id="PTHR24205">
    <property type="entry name" value="FOUR AND A HALF LIM DOMAINS PROTEIN"/>
    <property type="match status" value="1"/>
</dbReference>
<dbReference type="FunFam" id="2.10.110.10:FF:000105">
    <property type="entry name" value="Similar to LIM domain-containing protein"/>
    <property type="match status" value="1"/>
</dbReference>
<feature type="compositionally biased region" description="Polar residues" evidence="6">
    <location>
        <begin position="351"/>
        <end position="364"/>
    </location>
</feature>
<evidence type="ECO:0000256" key="5">
    <source>
        <dbReference type="PROSITE-ProRule" id="PRU00125"/>
    </source>
</evidence>
<dbReference type="PANTHER" id="PTHR24205:SF16">
    <property type="entry name" value="GH01042P-RELATED"/>
    <property type="match status" value="1"/>
</dbReference>
<evidence type="ECO:0000313" key="9">
    <source>
        <dbReference type="Proteomes" id="UP001295740"/>
    </source>
</evidence>
<feature type="region of interest" description="Disordered" evidence="6">
    <location>
        <begin position="142"/>
        <end position="447"/>
    </location>
</feature>
<dbReference type="PROSITE" id="PS50023">
    <property type="entry name" value="LIM_DOMAIN_2"/>
    <property type="match status" value="2"/>
</dbReference>
<dbReference type="GO" id="GO:0030695">
    <property type="term" value="F:GTPase regulator activity"/>
    <property type="evidence" value="ECO:0007669"/>
    <property type="project" value="UniProtKB-ARBA"/>
</dbReference>
<feature type="domain" description="LIM zinc-binding" evidence="7">
    <location>
        <begin position="553"/>
        <end position="611"/>
    </location>
</feature>
<dbReference type="EMBL" id="CAUWAG010000004">
    <property type="protein sequence ID" value="CAJ2503109.1"/>
    <property type="molecule type" value="Genomic_DNA"/>
</dbReference>
<feature type="compositionally biased region" description="Low complexity" evidence="6">
    <location>
        <begin position="611"/>
        <end position="621"/>
    </location>
</feature>
<keyword evidence="1 5" id="KW-0479">Metal-binding</keyword>
<evidence type="ECO:0000256" key="3">
    <source>
        <dbReference type="ARBA" id="ARBA00022833"/>
    </source>
</evidence>
<dbReference type="PROSITE" id="PS00478">
    <property type="entry name" value="LIM_DOMAIN_1"/>
    <property type="match status" value="1"/>
</dbReference>
<keyword evidence="4 5" id="KW-0440">LIM domain</keyword>
<proteinExistence type="predicted"/>
<dbReference type="Pfam" id="PF00412">
    <property type="entry name" value="LIM"/>
    <property type="match status" value="2"/>
</dbReference>
<evidence type="ECO:0000256" key="1">
    <source>
        <dbReference type="ARBA" id="ARBA00022723"/>
    </source>
</evidence>
<feature type="domain" description="LIM zinc-binding" evidence="7">
    <location>
        <begin position="489"/>
        <end position="552"/>
    </location>
</feature>
<protein>
    <submittedName>
        <fullName evidence="8">Uu.00g105030.m01.CDS01</fullName>
    </submittedName>
</protein>
<evidence type="ECO:0000259" key="7">
    <source>
        <dbReference type="PROSITE" id="PS50023"/>
    </source>
</evidence>
<evidence type="ECO:0000313" key="8">
    <source>
        <dbReference type="EMBL" id="CAJ2503109.1"/>
    </source>
</evidence>
<feature type="region of interest" description="Disordered" evidence="6">
    <location>
        <begin position="611"/>
        <end position="698"/>
    </location>
</feature>
<dbReference type="GO" id="GO:0005634">
    <property type="term" value="C:nucleus"/>
    <property type="evidence" value="ECO:0007669"/>
    <property type="project" value="TreeGrafter"/>
</dbReference>